<organism evidence="6 7">
    <name type="scientific">Plectus sambesii</name>
    <dbReference type="NCBI Taxonomy" id="2011161"/>
    <lineage>
        <taxon>Eukaryota</taxon>
        <taxon>Metazoa</taxon>
        <taxon>Ecdysozoa</taxon>
        <taxon>Nematoda</taxon>
        <taxon>Chromadorea</taxon>
        <taxon>Plectida</taxon>
        <taxon>Plectina</taxon>
        <taxon>Plectoidea</taxon>
        <taxon>Plectidae</taxon>
        <taxon>Plectus</taxon>
    </lineage>
</organism>
<protein>
    <submittedName>
        <fullName evidence="7">Uncharacterized protein</fullName>
    </submittedName>
</protein>
<accession>A0A914VXT1</accession>
<feature type="transmembrane region" description="Helical" evidence="5">
    <location>
        <begin position="201"/>
        <end position="219"/>
    </location>
</feature>
<dbReference type="GO" id="GO:0032979">
    <property type="term" value="P:protein insertion into mitochondrial inner membrane from matrix"/>
    <property type="evidence" value="ECO:0007669"/>
    <property type="project" value="TreeGrafter"/>
</dbReference>
<comment type="subcellular location">
    <subcellularLocation>
        <location evidence="1">Membrane</location>
        <topology evidence="1">Multi-pass membrane protein</topology>
    </subcellularLocation>
</comment>
<dbReference type="GO" id="GO:0032977">
    <property type="term" value="F:membrane insertase activity"/>
    <property type="evidence" value="ECO:0007669"/>
    <property type="project" value="InterPro"/>
</dbReference>
<dbReference type="GO" id="GO:0033617">
    <property type="term" value="P:mitochondrial respiratory chain complex IV assembly"/>
    <property type="evidence" value="ECO:0007669"/>
    <property type="project" value="TreeGrafter"/>
</dbReference>
<evidence type="ECO:0000256" key="1">
    <source>
        <dbReference type="ARBA" id="ARBA00004141"/>
    </source>
</evidence>
<feature type="transmembrane region" description="Helical" evidence="5">
    <location>
        <begin position="240"/>
        <end position="257"/>
    </location>
</feature>
<keyword evidence="2 5" id="KW-0812">Transmembrane</keyword>
<dbReference type="Proteomes" id="UP000887566">
    <property type="component" value="Unplaced"/>
</dbReference>
<evidence type="ECO:0000256" key="2">
    <source>
        <dbReference type="ARBA" id="ARBA00022692"/>
    </source>
</evidence>
<name>A0A914VXT1_9BILA</name>
<dbReference type="InterPro" id="IPR001708">
    <property type="entry name" value="YidC/ALB3/OXA1/COX18"/>
</dbReference>
<dbReference type="PANTHER" id="PTHR12428:SF65">
    <property type="entry name" value="CYTOCHROME C OXIDASE ASSEMBLY PROTEIN COX18, MITOCHONDRIAL"/>
    <property type="match status" value="1"/>
</dbReference>
<keyword evidence="4 5" id="KW-0472">Membrane</keyword>
<evidence type="ECO:0000256" key="5">
    <source>
        <dbReference type="SAM" id="Phobius"/>
    </source>
</evidence>
<evidence type="ECO:0000313" key="6">
    <source>
        <dbReference type="Proteomes" id="UP000887566"/>
    </source>
</evidence>
<dbReference type="GO" id="GO:0005743">
    <property type="term" value="C:mitochondrial inner membrane"/>
    <property type="evidence" value="ECO:0007669"/>
    <property type="project" value="TreeGrafter"/>
</dbReference>
<proteinExistence type="predicted"/>
<dbReference type="WBParaSite" id="PSAMB.scaffold2786size21304.g19078.t1">
    <property type="protein sequence ID" value="PSAMB.scaffold2786size21304.g19078.t1"/>
    <property type="gene ID" value="PSAMB.scaffold2786size21304.g19078"/>
</dbReference>
<evidence type="ECO:0000256" key="3">
    <source>
        <dbReference type="ARBA" id="ARBA00022989"/>
    </source>
</evidence>
<reference evidence="7" key="1">
    <citation type="submission" date="2022-11" db="UniProtKB">
        <authorList>
            <consortium name="WormBaseParasite"/>
        </authorList>
    </citation>
    <scope>IDENTIFICATION</scope>
</reference>
<dbReference type="PANTHER" id="PTHR12428">
    <property type="entry name" value="OXA1"/>
    <property type="match status" value="1"/>
</dbReference>
<keyword evidence="6" id="KW-1185">Reference proteome</keyword>
<dbReference type="AlphaFoldDB" id="A0A914VXT1"/>
<feature type="transmembrane region" description="Helical" evidence="5">
    <location>
        <begin position="68"/>
        <end position="90"/>
    </location>
</feature>
<evidence type="ECO:0000256" key="4">
    <source>
        <dbReference type="ARBA" id="ARBA00023136"/>
    </source>
</evidence>
<keyword evidence="3 5" id="KW-1133">Transmembrane helix</keyword>
<evidence type="ECO:0000313" key="7">
    <source>
        <dbReference type="WBParaSite" id="PSAMB.scaffold2786size21304.g19078.t1"/>
    </source>
</evidence>
<sequence length="324" mass="36256">MSALLCRQCSLRLRPLIRQSGYRSLSLSSARCAPQWWVSGVEWMSQSTSTKLLQDGLVALHETAHLPWWAAIAVGTVGLRLATAPLAIWAERLIGRRTLMEFAVHTSVAKDILSRPNAPQYGEQKVQLAIMTKVQRHTMLIARQKGLQLSRIMMMKIAPTFLWLSSSFALRNLAYGGDITAASMATGGCLWFPNLLVSDPLLILPLINFTVFLLLSRVNRVHYPAELRYTKSHILYKTRQYLFVGIGLAVIPIASVLPACLPYFWFLLSTTSLIQGLLLQHPRVKKVLGIHPLPSDTSTPFRQLFKSPINRSAKGFQKSSSHLQ</sequence>